<dbReference type="InterPro" id="IPR046346">
    <property type="entry name" value="Aminoacid_DH-like_N_sf"/>
</dbReference>
<dbReference type="PANTHER" id="PTHR11606:SF13">
    <property type="entry name" value="GLUTAMATE DEHYDROGENASE 1, MITOCHONDRIAL"/>
    <property type="match status" value="1"/>
</dbReference>
<organism evidence="4">
    <name type="scientific">marine sediment metagenome</name>
    <dbReference type="NCBI Taxonomy" id="412755"/>
    <lineage>
        <taxon>unclassified sequences</taxon>
        <taxon>metagenomes</taxon>
        <taxon>ecological metagenomes</taxon>
    </lineage>
</organism>
<dbReference type="Pfam" id="PF02812">
    <property type="entry name" value="ELFV_dehydrog_N"/>
    <property type="match status" value="1"/>
</dbReference>
<feature type="domain" description="Glutamate/phenylalanine/leucine/valine/L-tryptophan dehydrogenase C-terminal" evidence="3">
    <location>
        <begin position="154"/>
        <end position="384"/>
    </location>
</feature>
<comment type="similarity">
    <text evidence="1">Belongs to the Glu/Leu/Phe/Val dehydrogenases family.</text>
</comment>
<dbReference type="CDD" id="cd01076">
    <property type="entry name" value="NAD_bind_1_Glu_DH"/>
    <property type="match status" value="1"/>
</dbReference>
<evidence type="ECO:0000313" key="4">
    <source>
        <dbReference type="EMBL" id="GAF67911.1"/>
    </source>
</evidence>
<reference evidence="4" key="1">
    <citation type="journal article" date="2014" name="Front. Microbiol.">
        <title>High frequency of phylogenetically diverse reductive dehalogenase-homologous genes in deep subseafloor sedimentary metagenomes.</title>
        <authorList>
            <person name="Kawai M."/>
            <person name="Futagami T."/>
            <person name="Toyoda A."/>
            <person name="Takaki Y."/>
            <person name="Nishi S."/>
            <person name="Hori S."/>
            <person name="Arai W."/>
            <person name="Tsubouchi T."/>
            <person name="Morono Y."/>
            <person name="Uchiyama I."/>
            <person name="Ito T."/>
            <person name="Fujiyama A."/>
            <person name="Inagaki F."/>
            <person name="Takami H."/>
        </authorList>
    </citation>
    <scope>NUCLEOTIDE SEQUENCE</scope>
    <source>
        <strain evidence="4">Expedition CK06-06</strain>
    </source>
</reference>
<dbReference type="GO" id="GO:0004352">
    <property type="term" value="F:glutamate dehydrogenase (NAD+) activity"/>
    <property type="evidence" value="ECO:0007669"/>
    <property type="project" value="TreeGrafter"/>
</dbReference>
<dbReference type="PANTHER" id="PTHR11606">
    <property type="entry name" value="GLUTAMATE DEHYDROGENASE"/>
    <property type="match status" value="1"/>
</dbReference>
<evidence type="ECO:0000259" key="3">
    <source>
        <dbReference type="SMART" id="SM00839"/>
    </source>
</evidence>
<name>X0RY36_9ZZZZ</name>
<proteinExistence type="inferred from homology"/>
<dbReference type="SMART" id="SM00839">
    <property type="entry name" value="ELFV_dehydrog"/>
    <property type="match status" value="1"/>
</dbReference>
<dbReference type="InterPro" id="IPR014362">
    <property type="entry name" value="Glu_DH"/>
</dbReference>
<protein>
    <recommendedName>
        <fullName evidence="3">Glutamate/phenylalanine/leucine/valine/L-tryptophan dehydrogenase C-terminal domain-containing protein</fullName>
    </recommendedName>
</protein>
<comment type="caution">
    <text evidence="4">The sequence shown here is derived from an EMBL/GenBank/DDBJ whole genome shotgun (WGS) entry which is preliminary data.</text>
</comment>
<feature type="non-terminal residue" evidence="4">
    <location>
        <position position="1"/>
    </location>
</feature>
<dbReference type="Pfam" id="PF00208">
    <property type="entry name" value="ELFV_dehydrog"/>
    <property type="match status" value="1"/>
</dbReference>
<dbReference type="AlphaFoldDB" id="X0RY36"/>
<keyword evidence="2" id="KW-0560">Oxidoreductase</keyword>
<dbReference type="Gene3D" id="3.40.50.10860">
    <property type="entry name" value="Leucine Dehydrogenase, chain A, domain 1"/>
    <property type="match status" value="1"/>
</dbReference>
<dbReference type="InterPro" id="IPR006097">
    <property type="entry name" value="Glu/Leu/Phe/Val/Trp_DH_dimer"/>
</dbReference>
<evidence type="ECO:0000256" key="2">
    <source>
        <dbReference type="ARBA" id="ARBA00023002"/>
    </source>
</evidence>
<gene>
    <name evidence="4" type="ORF">S01H1_12358</name>
</gene>
<dbReference type="InterPro" id="IPR006096">
    <property type="entry name" value="Glu/Leu/Phe/Val/Trp_DH_C"/>
</dbReference>
<dbReference type="InterPro" id="IPR006095">
    <property type="entry name" value="Glu/Leu/Phe/Val/Trp_DH"/>
</dbReference>
<dbReference type="Gene3D" id="3.40.50.720">
    <property type="entry name" value="NAD(P)-binding Rossmann-like Domain"/>
    <property type="match status" value="1"/>
</dbReference>
<dbReference type="InterPro" id="IPR033922">
    <property type="entry name" value="NAD_bind_Glu_DH"/>
</dbReference>
<dbReference type="GO" id="GO:0006538">
    <property type="term" value="P:L-glutamate catabolic process"/>
    <property type="evidence" value="ECO:0007669"/>
    <property type="project" value="TreeGrafter"/>
</dbReference>
<dbReference type="SUPFAM" id="SSF53223">
    <property type="entry name" value="Aminoacid dehydrogenase-like, N-terminal domain"/>
    <property type="match status" value="1"/>
</dbReference>
<dbReference type="PIRSF" id="PIRSF000185">
    <property type="entry name" value="Glu_DH"/>
    <property type="match status" value="1"/>
</dbReference>
<dbReference type="SUPFAM" id="SSF51735">
    <property type="entry name" value="NAD(P)-binding Rossmann-fold domains"/>
    <property type="match status" value="1"/>
</dbReference>
<sequence length="387" mass="41961">QYLRNNRRELIAHLPVRMNDGSVAVFWGCRVQHNWSRGPSKGGLRYHPLVSLDEVRALAMWMTWKCAVVNIPYGGAKGGVVVDHKKLAPRELESLTRRYTIAIGPVIGPDQDIPAPDVGTTPQTMAWIMDAYGGMQRRWTPAVVTGKPISVGGTVGRDEATGAGIMHVVQEAARRNRLSPADTTVAVQGFGNAGQWSARLLANLGYQVVAISDTSGAIHNGHGLDIEAAITQKLESGRVTDHKNGDRITNEELLTLPVDILVPAAFENQITTANAADVKAKIIAEAANGPTTPEADKILNDSGSLVIPDILASAGGVVVSYFEWVQNRNGFYWTEEEVSSRLAQVMTRAYQEVAAISENEKLTMRQAATVLGIRRVVEATEIRGMRP</sequence>
<evidence type="ECO:0000256" key="1">
    <source>
        <dbReference type="ARBA" id="ARBA00006382"/>
    </source>
</evidence>
<dbReference type="InterPro" id="IPR036291">
    <property type="entry name" value="NAD(P)-bd_dom_sf"/>
</dbReference>
<dbReference type="PRINTS" id="PR00082">
    <property type="entry name" value="GLFDHDRGNASE"/>
</dbReference>
<dbReference type="EMBL" id="BARS01006340">
    <property type="protein sequence ID" value="GAF67911.1"/>
    <property type="molecule type" value="Genomic_DNA"/>
</dbReference>
<accession>X0RY36</accession>